<sequence>MKVIMNTAFIKTLEDVEKFLSQTLGLEPGWESKDECYHWVEQTLSHFKYRSLGKKDKGLIRRYLMIASGYSRAQITRLIRQYITCASVKRRQCTSSGFQTRFTKADIRLLVETDRLHCDLNGVAIKKICERAYQQGDQRYERLSTISVSHLYNLRHSTTYERIRRHKDSTRATQRAIGIRRRPEPQGRPGFIRVDTVHQGDKDGVKGLYHINAVDEVTQYEVVCSVEQISERYLVPVLAGLLAGFPFKLEEFHSDNGSEYINHTVAKLLNKLNIQLSKSRSRHCTDNALVESKNGSVIRKQLGHAHIPQHYAEQFNRFDGDHLTPYLNYHRPCFYPEIKTDKRGKEKKVYRYENMMTPYEKFLSLMEPEQYLKEGITLKQLEEKATFMTDNEAARQLQLAREALFKSVYERPAEAQVITPILRLISGLE</sequence>
<keyword evidence="3" id="KW-1185">Reference proteome</keyword>
<dbReference type="EMBL" id="AZHX01002454">
    <property type="protein sequence ID" value="ETW94537.1"/>
    <property type="molecule type" value="Genomic_DNA"/>
</dbReference>
<dbReference type="InterPro" id="IPR036397">
    <property type="entry name" value="RNaseH_sf"/>
</dbReference>
<dbReference type="HOGENOM" id="CLU_660448_0_0_7"/>
<dbReference type="Proteomes" id="UP000019140">
    <property type="component" value="Unassembled WGS sequence"/>
</dbReference>
<feature type="domain" description="Integrase catalytic" evidence="1">
    <location>
        <begin position="181"/>
        <end position="297"/>
    </location>
</feature>
<proteinExistence type="predicted"/>
<dbReference type="Gene3D" id="3.30.420.10">
    <property type="entry name" value="Ribonuclease H-like superfamily/Ribonuclease H"/>
    <property type="match status" value="1"/>
</dbReference>
<feature type="non-terminal residue" evidence="2">
    <location>
        <position position="429"/>
    </location>
</feature>
<name>W4L925_9BACT</name>
<accession>W4L925</accession>
<dbReference type="InterPro" id="IPR001584">
    <property type="entry name" value="Integrase_cat-core"/>
</dbReference>
<evidence type="ECO:0000313" key="3">
    <source>
        <dbReference type="Proteomes" id="UP000019140"/>
    </source>
</evidence>
<dbReference type="InterPro" id="IPR012337">
    <property type="entry name" value="RNaseH-like_sf"/>
</dbReference>
<dbReference type="AlphaFoldDB" id="W4L925"/>
<comment type="caution">
    <text evidence="2">The sequence shown here is derived from an EMBL/GenBank/DDBJ whole genome shotgun (WGS) entry which is preliminary data.</text>
</comment>
<protein>
    <submittedName>
        <fullName evidence="2">Integrase</fullName>
    </submittedName>
</protein>
<dbReference type="PROSITE" id="PS50994">
    <property type="entry name" value="INTEGRASE"/>
    <property type="match status" value="1"/>
</dbReference>
<organism evidence="2 3">
    <name type="scientific">Candidatus Entotheonella gemina</name>
    <dbReference type="NCBI Taxonomy" id="1429439"/>
    <lineage>
        <taxon>Bacteria</taxon>
        <taxon>Pseudomonadati</taxon>
        <taxon>Nitrospinota/Tectimicrobiota group</taxon>
        <taxon>Candidatus Tectimicrobiota</taxon>
        <taxon>Candidatus Entotheonellia</taxon>
        <taxon>Candidatus Entotheonellales</taxon>
        <taxon>Candidatus Entotheonellaceae</taxon>
        <taxon>Candidatus Entotheonella</taxon>
    </lineage>
</organism>
<gene>
    <name evidence="2" type="ORF">ETSY2_49635</name>
</gene>
<evidence type="ECO:0000313" key="2">
    <source>
        <dbReference type="EMBL" id="ETW94537.1"/>
    </source>
</evidence>
<dbReference type="SUPFAM" id="SSF53098">
    <property type="entry name" value="Ribonuclease H-like"/>
    <property type="match status" value="1"/>
</dbReference>
<reference evidence="2 3" key="1">
    <citation type="journal article" date="2014" name="Nature">
        <title>An environmental bacterial taxon with a large and distinct metabolic repertoire.</title>
        <authorList>
            <person name="Wilson M.C."/>
            <person name="Mori T."/>
            <person name="Ruckert C."/>
            <person name="Uria A.R."/>
            <person name="Helf M.J."/>
            <person name="Takada K."/>
            <person name="Gernert C."/>
            <person name="Steffens U.A."/>
            <person name="Heycke N."/>
            <person name="Schmitt S."/>
            <person name="Rinke C."/>
            <person name="Helfrich E.J."/>
            <person name="Brachmann A.O."/>
            <person name="Gurgui C."/>
            <person name="Wakimoto T."/>
            <person name="Kracht M."/>
            <person name="Crusemann M."/>
            <person name="Hentschel U."/>
            <person name="Abe I."/>
            <person name="Matsunaga S."/>
            <person name="Kalinowski J."/>
            <person name="Takeyama H."/>
            <person name="Piel J."/>
        </authorList>
    </citation>
    <scope>NUCLEOTIDE SEQUENCE [LARGE SCALE GENOMIC DNA]</scope>
    <source>
        <strain evidence="3">TSY2</strain>
    </source>
</reference>
<evidence type="ECO:0000259" key="1">
    <source>
        <dbReference type="PROSITE" id="PS50994"/>
    </source>
</evidence>
<dbReference type="GO" id="GO:0003676">
    <property type="term" value="F:nucleic acid binding"/>
    <property type="evidence" value="ECO:0007669"/>
    <property type="project" value="InterPro"/>
</dbReference>
<dbReference type="GO" id="GO:0015074">
    <property type="term" value="P:DNA integration"/>
    <property type="evidence" value="ECO:0007669"/>
    <property type="project" value="InterPro"/>
</dbReference>